<dbReference type="GO" id="GO:0003676">
    <property type="term" value="F:nucleic acid binding"/>
    <property type="evidence" value="ECO:0007669"/>
    <property type="project" value="InterPro"/>
</dbReference>
<evidence type="ECO:0000313" key="3">
    <source>
        <dbReference type="EMBL" id="QJA74042.1"/>
    </source>
</evidence>
<reference evidence="3" key="1">
    <citation type="submission" date="2020-03" db="EMBL/GenBank/DDBJ databases">
        <title>The deep terrestrial virosphere.</title>
        <authorList>
            <person name="Holmfeldt K."/>
            <person name="Nilsson E."/>
            <person name="Simone D."/>
            <person name="Lopez-Fernandez M."/>
            <person name="Wu X."/>
            <person name="de Brujin I."/>
            <person name="Lundin D."/>
            <person name="Andersson A."/>
            <person name="Bertilsson S."/>
            <person name="Dopson M."/>
        </authorList>
    </citation>
    <scope>NUCLEOTIDE SEQUENCE</scope>
    <source>
        <strain evidence="3">MM415A02115</strain>
        <strain evidence="2">MM415B00382</strain>
    </source>
</reference>
<dbReference type="InterPro" id="IPR012337">
    <property type="entry name" value="RNaseH-like_sf"/>
</dbReference>
<gene>
    <name evidence="3" type="ORF">MM415A02115_0011</name>
    <name evidence="2" type="ORF">MM415B00382_0021</name>
</gene>
<protein>
    <submittedName>
        <fullName evidence="3">Putative DNA polymerase</fullName>
    </submittedName>
</protein>
<dbReference type="InterPro" id="IPR019288">
    <property type="entry name" value="3'-5'_exonuclease_PolB-like"/>
</dbReference>
<dbReference type="EMBL" id="MT142070">
    <property type="protein sequence ID" value="QJA74042.1"/>
    <property type="molecule type" value="Genomic_DNA"/>
</dbReference>
<sequence>MSLIFDIETAPLPDAADYIELGDPPANYRKDEAIAKWQEEERAKQLAKAALDVDLCRVVAIAHDQACVFAQDVTAEANMLMLFWRLARPGLLPVVGFNVLQFDLPVLYRRSLYLGVKPYELERGKYRHGNVIDLADLLSEQGRLRLRSLDFYCRRFGIGIPSVGTGADVPTWVSAGQWDQVEAHVRADVARTAALAQRMGCI</sequence>
<proteinExistence type="predicted"/>
<dbReference type="Pfam" id="PF10108">
    <property type="entry name" value="DNA_pol_B_exo2"/>
    <property type="match status" value="1"/>
</dbReference>
<dbReference type="SUPFAM" id="SSF53098">
    <property type="entry name" value="Ribonuclease H-like"/>
    <property type="match status" value="1"/>
</dbReference>
<evidence type="ECO:0000259" key="1">
    <source>
        <dbReference type="Pfam" id="PF10108"/>
    </source>
</evidence>
<feature type="domain" description="Predicted 3'-5' exonuclease PolB-like" evidence="1">
    <location>
        <begin position="71"/>
        <end position="194"/>
    </location>
</feature>
<evidence type="ECO:0000313" key="2">
    <source>
        <dbReference type="EMBL" id="QJA65631.1"/>
    </source>
</evidence>
<dbReference type="Gene3D" id="3.30.420.10">
    <property type="entry name" value="Ribonuclease H-like superfamily/Ribonuclease H"/>
    <property type="match status" value="1"/>
</dbReference>
<name>A0A6M3JYB0_9ZZZZ</name>
<dbReference type="InterPro" id="IPR036397">
    <property type="entry name" value="RNaseH_sf"/>
</dbReference>
<accession>A0A6M3JYB0</accession>
<dbReference type="EMBL" id="MT141542">
    <property type="protein sequence ID" value="QJA65631.1"/>
    <property type="molecule type" value="Genomic_DNA"/>
</dbReference>
<organism evidence="3">
    <name type="scientific">viral metagenome</name>
    <dbReference type="NCBI Taxonomy" id="1070528"/>
    <lineage>
        <taxon>unclassified sequences</taxon>
        <taxon>metagenomes</taxon>
        <taxon>organismal metagenomes</taxon>
    </lineage>
</organism>
<dbReference type="AlphaFoldDB" id="A0A6M3JYB0"/>